<sequence>MGSLWVRVDGDTAQVGAGRIFGHHLGLPGALSGLPLTPFVAGYAELTAAQAAAGARHAAEILLPAGGGLRVLDGLAVPSGPRGHRRVDAALLDEAAPGDGPAARLARLLAAVHRRDAQALRRIVLYQVIGLVQESPPEEWQRTVSALGVHPDEGAGVLAAAGQRPVLDREQRAAAELLGDAWDQRRLHRVKALLGRLPQGDDPALRRLRTELADRLTGLEAALDAARRAERRGAAGEATEQYLRALGEAADDGRALHGLVRVHRPEPGADAALRTGPAVDGVALEWDAKRAEGVDGWRLLCLLRDARGATGHREVAAGHGTARDTRAVPGGTVRYAALPLRGGRVAGAPLVSHRLTVLPEVGDPWATDGPEQLTCGWTRPAGAVAVTVEHTGPDGTAGAVTAGPDGFTVTGPAVGAHSFRIRCHYRAPDGTPAVSPGRLLTHTVRPWPEPVGTLTARAEGDALRFTWTGAADAEVRLVEWPGAVPAPGTALRVAGLPPRLDEPAPPGATVRPRRGARTVVAAVAVRDGRALAGPAVAVEAPPPVTGLTARRLPGGEAAVTLDWPDGAGQLTVAWEPLPEPGAAGGGDEDGGLGDGGSGGAGVGGVSGRGGARTVTAHAYRSGGLRLPVGPRPVRVRASVTAPPAGAVVLDPPAAEVLLGPDLVVGYEVVRAPGRFRVLGRRSVLLRVTLLGPAPPGTDLPAFVCVARGGTLLPRHPADGTTVLRVDGADLARRGTRSNTTWPPRPVPSRTPCAASCSASTPRPYASKSPPPRPWWCAEPCRPSPAPPASRAPRRPGRRTARGRHEPRAAARHGRRGRHGPAADGGRTRGTAGSAGGGRPAHRVRAAARSARAVRCRAARGVPPGARVPPALRRGPAAEPYRPRGRRRPCLPRARPVPAAGHPAAGRRAADHGVGVAELGRPAARRPLSRPAGPAGALGGAAPGLPGGLRRVPGGPAGGVLRRPAGPGRAPGRRPDRPGGAGQHGRGPVDRAGLRGAAPGCGARADLHHVRPPAGARAPAARGHAAVLRAVRAR</sequence>
<organism evidence="2 3">
    <name type="scientific">Streptomyces daghestanicus</name>
    <dbReference type="NCBI Taxonomy" id="66885"/>
    <lineage>
        <taxon>Bacteria</taxon>
        <taxon>Bacillati</taxon>
        <taxon>Actinomycetota</taxon>
        <taxon>Actinomycetes</taxon>
        <taxon>Kitasatosporales</taxon>
        <taxon>Streptomycetaceae</taxon>
        <taxon>Streptomyces</taxon>
    </lineage>
</organism>
<evidence type="ECO:0008006" key="4">
    <source>
        <dbReference type="Google" id="ProtNLM"/>
    </source>
</evidence>
<feature type="compositionally biased region" description="Gly residues" evidence="1">
    <location>
        <begin position="592"/>
        <end position="608"/>
    </location>
</feature>
<dbReference type="Proteomes" id="UP001052655">
    <property type="component" value="Unassembled WGS sequence"/>
</dbReference>
<feature type="compositionally biased region" description="Low complexity" evidence="1">
    <location>
        <begin position="1011"/>
        <end position="1020"/>
    </location>
</feature>
<feature type="compositionally biased region" description="Low complexity" evidence="1">
    <location>
        <begin position="890"/>
        <end position="906"/>
    </location>
</feature>
<evidence type="ECO:0000313" key="3">
    <source>
        <dbReference type="Proteomes" id="UP001052655"/>
    </source>
</evidence>
<keyword evidence="3" id="KW-1185">Reference proteome</keyword>
<feature type="compositionally biased region" description="Low complexity" evidence="1">
    <location>
        <begin position="947"/>
        <end position="969"/>
    </location>
</feature>
<evidence type="ECO:0000256" key="1">
    <source>
        <dbReference type="SAM" id="MobiDB-lite"/>
    </source>
</evidence>
<gene>
    <name evidence="2" type="ORF">Sdagh_19740</name>
</gene>
<comment type="caution">
    <text evidence="2">The sequence shown here is derived from an EMBL/GenBank/DDBJ whole genome shotgun (WGS) entry which is preliminary data.</text>
</comment>
<feature type="region of interest" description="Disordered" evidence="1">
    <location>
        <begin position="577"/>
        <end position="608"/>
    </location>
</feature>
<accession>A0ABQ3PZ15</accession>
<reference evidence="2" key="1">
    <citation type="submission" date="2024-05" db="EMBL/GenBank/DDBJ databases">
        <title>Whole genome shotgun sequence of Streptomyces daghestanicus NBRC 12762.</title>
        <authorList>
            <person name="Komaki H."/>
            <person name="Tamura T."/>
        </authorList>
    </citation>
    <scope>NUCLEOTIDE SEQUENCE</scope>
    <source>
        <strain evidence="2">NBRC 12762</strain>
    </source>
</reference>
<protein>
    <recommendedName>
        <fullName evidence="4">LigA protein</fullName>
    </recommendedName>
</protein>
<feature type="compositionally biased region" description="Gly residues" evidence="1">
    <location>
        <begin position="935"/>
        <end position="946"/>
    </location>
</feature>
<feature type="compositionally biased region" description="Low complexity" evidence="1">
    <location>
        <begin position="819"/>
        <end position="831"/>
    </location>
</feature>
<dbReference type="EMBL" id="BNDX01000008">
    <property type="protein sequence ID" value="GHI30244.1"/>
    <property type="molecule type" value="Genomic_DNA"/>
</dbReference>
<feature type="compositionally biased region" description="Basic residues" evidence="1">
    <location>
        <begin position="791"/>
        <end position="801"/>
    </location>
</feature>
<feature type="compositionally biased region" description="Basic residues" evidence="1">
    <location>
        <begin position="809"/>
        <end position="818"/>
    </location>
</feature>
<evidence type="ECO:0000313" key="2">
    <source>
        <dbReference type="EMBL" id="GHI30244.1"/>
    </source>
</evidence>
<feature type="compositionally biased region" description="Basic residues" evidence="1">
    <location>
        <begin position="839"/>
        <end position="857"/>
    </location>
</feature>
<feature type="region of interest" description="Disordered" evidence="1">
    <location>
        <begin position="731"/>
        <end position="1020"/>
    </location>
</feature>
<name>A0ABQ3PZ15_9ACTN</name>
<proteinExistence type="predicted"/>